<name>A0AAE8YSE7_9CAUD</name>
<evidence type="ECO:0000313" key="1">
    <source>
        <dbReference type="EMBL" id="UGO49405.1"/>
    </source>
</evidence>
<gene>
    <name evidence="1" type="ORF">JUSTAPHAGE_68</name>
</gene>
<proteinExistence type="predicted"/>
<protein>
    <submittedName>
        <fullName evidence="1">Uncharacterized protein</fullName>
    </submittedName>
</protein>
<evidence type="ECO:0000313" key="2">
    <source>
        <dbReference type="Proteomes" id="UP000828100"/>
    </source>
</evidence>
<dbReference type="EMBL" id="OK499978">
    <property type="protein sequence ID" value="UGO49405.1"/>
    <property type="molecule type" value="Genomic_DNA"/>
</dbReference>
<accession>A0AAE8YSE7</accession>
<dbReference type="Proteomes" id="UP000828100">
    <property type="component" value="Segment"/>
</dbReference>
<reference evidence="1 2" key="1">
    <citation type="submission" date="2021-10" db="EMBL/GenBank/DDBJ databases">
        <authorList>
            <person name="Findley J."/>
            <person name="Arens D."/>
            <person name="Edvalson L."/>
            <person name="Sharman N."/>
            <person name="Grose J.H."/>
        </authorList>
    </citation>
    <scope>NUCLEOTIDE SEQUENCE [LARGE SCALE GENOMIC DNA]</scope>
</reference>
<sequence>MSKTIRLFNDGNDINLCAKGIHTKDEVLRMAVEAGLIEEGESFSGEAESGWWKATPHCECGVEYWQSNETVRGAFQATFVSKWG</sequence>
<organism evidence="1 2">
    <name type="scientific">Klebsiella phage vB_KpnM_JustaPhage</name>
    <dbReference type="NCBI Taxonomy" id="2894801"/>
    <lineage>
        <taxon>Viruses</taxon>
        <taxon>Duplodnaviria</taxon>
        <taxon>Heunggongvirae</taxon>
        <taxon>Uroviricota</taxon>
        <taxon>Caudoviricetes</taxon>
        <taxon>Jameshumphriesvirinae</taxon>
        <taxon>Sircambvirus</taxon>
        <taxon>Sircambvirus justaphage</taxon>
    </lineage>
</organism>
<keyword evidence="2" id="KW-1185">Reference proteome</keyword>